<evidence type="ECO:0000256" key="5">
    <source>
        <dbReference type="ARBA" id="ARBA00023136"/>
    </source>
</evidence>
<dbReference type="Proteomes" id="UP000002186">
    <property type="component" value="Chromosome"/>
</dbReference>
<organism evidence="9 10">
    <name type="scientific">Thauera aminoaromatica</name>
    <dbReference type="NCBI Taxonomy" id="164330"/>
    <lineage>
        <taxon>Bacteria</taxon>
        <taxon>Pseudomonadati</taxon>
        <taxon>Pseudomonadota</taxon>
        <taxon>Betaproteobacteria</taxon>
        <taxon>Rhodocyclales</taxon>
        <taxon>Zoogloeaceae</taxon>
        <taxon>Thauera</taxon>
    </lineage>
</organism>
<name>C4ZKM3_THASP</name>
<dbReference type="eggNOG" id="COG1845">
    <property type="taxonomic scope" value="Bacteria"/>
</dbReference>
<gene>
    <name evidence="9" type="ordered locus">Tmz1t_1788</name>
</gene>
<reference evidence="10" key="1">
    <citation type="submission" date="2009-05" db="EMBL/GenBank/DDBJ databases">
        <title>Complete sequence of chromosome of Thauera sp. MZ1T.</title>
        <authorList>
            <consortium name="US DOE Joint Genome Institute"/>
            <person name="Lucas S."/>
            <person name="Copeland A."/>
            <person name="Lapidus A."/>
            <person name="Glavina del Rio T."/>
            <person name="Dalin E."/>
            <person name="Tice H."/>
            <person name="Bruce D."/>
            <person name="Goodwin L."/>
            <person name="Pitluck S."/>
            <person name="Sims D."/>
            <person name="Brettin T."/>
            <person name="Detter J.C."/>
            <person name="Han C."/>
            <person name="Larimer F."/>
            <person name="Land M."/>
            <person name="Hauser L."/>
            <person name="Kyrpides N."/>
            <person name="Mikhailova N."/>
            <person name="Sayler G.S."/>
        </authorList>
    </citation>
    <scope>NUCLEOTIDE SEQUENCE [LARGE SCALE GENOMIC DNA]</scope>
    <source>
        <strain evidence="10">MZ1T</strain>
    </source>
</reference>
<dbReference type="AlphaFoldDB" id="C4ZKM3"/>
<dbReference type="InterPro" id="IPR024791">
    <property type="entry name" value="Cyt_c/ubiquinol_Oxase_su3"/>
</dbReference>
<evidence type="ECO:0000256" key="1">
    <source>
        <dbReference type="ARBA" id="ARBA00004141"/>
    </source>
</evidence>
<evidence type="ECO:0000313" key="9">
    <source>
        <dbReference type="EMBL" id="ACK54540.1"/>
    </source>
</evidence>
<dbReference type="InterPro" id="IPR035973">
    <property type="entry name" value="Cyt_c_oxidase_su3-like_sf"/>
</dbReference>
<feature type="domain" description="Heme-copper oxidase subunit III family profile" evidence="8">
    <location>
        <begin position="33"/>
        <end position="208"/>
    </location>
</feature>
<protein>
    <submittedName>
        <fullName evidence="9">Cytochrome c oxidase subunit III</fullName>
    </submittedName>
</protein>
<evidence type="ECO:0000256" key="4">
    <source>
        <dbReference type="ARBA" id="ARBA00022989"/>
    </source>
</evidence>
<feature type="transmembrane region" description="Helical" evidence="7">
    <location>
        <begin position="75"/>
        <end position="93"/>
    </location>
</feature>
<keyword evidence="10" id="KW-1185">Reference proteome</keyword>
<comment type="subcellular location">
    <subcellularLocation>
        <location evidence="6">Cell membrane</location>
        <topology evidence="6">Multi-pass membrane protein</topology>
    </subcellularLocation>
    <subcellularLocation>
        <location evidence="1">Membrane</location>
        <topology evidence="1">Multi-pass membrane protein</topology>
    </subcellularLocation>
</comment>
<evidence type="ECO:0000256" key="6">
    <source>
        <dbReference type="RuleBase" id="RU003376"/>
    </source>
</evidence>
<dbReference type="EMBL" id="CP001281">
    <property type="protein sequence ID" value="ACK54540.1"/>
    <property type="molecule type" value="Genomic_DNA"/>
</dbReference>
<reference evidence="9 10" key="2">
    <citation type="journal article" date="2012" name="Stand. Genomic Sci.">
        <title>Complete genome sequence of Thauera aminoaromatica strain MZ1T.</title>
        <authorList>
            <person name="Jiang K."/>
            <person name="Sanseverino J."/>
            <person name="Chauhan A."/>
            <person name="Lucas S."/>
            <person name="Copeland A."/>
            <person name="Lapidus A."/>
            <person name="Del Rio T.G."/>
            <person name="Dalin E."/>
            <person name="Tice H."/>
            <person name="Bruce D."/>
            <person name="Goodwin L."/>
            <person name="Pitluck S."/>
            <person name="Sims D."/>
            <person name="Brettin T."/>
            <person name="Detter J.C."/>
            <person name="Han C."/>
            <person name="Chang Y.J."/>
            <person name="Larimer F."/>
            <person name="Land M."/>
            <person name="Hauser L."/>
            <person name="Kyrpides N.C."/>
            <person name="Mikhailova N."/>
            <person name="Moser S."/>
            <person name="Jegier P."/>
            <person name="Close D."/>
            <person name="Debruyn J.M."/>
            <person name="Wang Y."/>
            <person name="Layton A.C."/>
            <person name="Allen M.S."/>
            <person name="Sayler G.S."/>
        </authorList>
    </citation>
    <scope>NUCLEOTIDE SEQUENCE [LARGE SCALE GENOMIC DNA]</scope>
    <source>
        <strain evidence="9 10">MZ1T</strain>
    </source>
</reference>
<feature type="transmembrane region" description="Helical" evidence="7">
    <location>
        <begin position="188"/>
        <end position="207"/>
    </location>
</feature>
<feature type="transmembrane region" description="Helical" evidence="7">
    <location>
        <begin position="33"/>
        <end position="55"/>
    </location>
</feature>
<dbReference type="GO" id="GO:0004129">
    <property type="term" value="F:cytochrome-c oxidase activity"/>
    <property type="evidence" value="ECO:0007669"/>
    <property type="project" value="InterPro"/>
</dbReference>
<dbReference type="PANTHER" id="PTHR11403">
    <property type="entry name" value="CYTOCHROME C OXIDASE SUBUNIT III"/>
    <property type="match status" value="1"/>
</dbReference>
<keyword evidence="4 7" id="KW-1133">Transmembrane helix</keyword>
<proteinExistence type="inferred from homology"/>
<evidence type="ECO:0000259" key="8">
    <source>
        <dbReference type="PROSITE" id="PS50253"/>
    </source>
</evidence>
<dbReference type="PANTHER" id="PTHR11403:SF6">
    <property type="entry name" value="NITRIC OXIDE REDUCTASE SUBUNIT E"/>
    <property type="match status" value="1"/>
</dbReference>
<dbReference type="HOGENOM" id="CLU_044071_2_0_4"/>
<dbReference type="PROSITE" id="PS50253">
    <property type="entry name" value="COX3"/>
    <property type="match status" value="1"/>
</dbReference>
<accession>C4ZKM3</accession>
<feature type="transmembrane region" description="Helical" evidence="7">
    <location>
        <begin position="105"/>
        <end position="124"/>
    </location>
</feature>
<dbReference type="CDD" id="cd02862">
    <property type="entry name" value="NorE_like"/>
    <property type="match status" value="1"/>
</dbReference>
<keyword evidence="3 6" id="KW-0812">Transmembrane</keyword>
<keyword evidence="5 7" id="KW-0472">Membrane</keyword>
<dbReference type="KEGG" id="tmz:Tmz1t_1788"/>
<evidence type="ECO:0000256" key="7">
    <source>
        <dbReference type="SAM" id="Phobius"/>
    </source>
</evidence>
<comment type="similarity">
    <text evidence="2 6">Belongs to the cytochrome c oxidase subunit 3 family.</text>
</comment>
<dbReference type="STRING" id="85643.Tmz1t_1788"/>
<dbReference type="Pfam" id="PF00510">
    <property type="entry name" value="COX3"/>
    <property type="match status" value="1"/>
</dbReference>
<evidence type="ECO:0000256" key="2">
    <source>
        <dbReference type="ARBA" id="ARBA00010581"/>
    </source>
</evidence>
<dbReference type="GO" id="GO:0019646">
    <property type="term" value="P:aerobic electron transport chain"/>
    <property type="evidence" value="ECO:0007669"/>
    <property type="project" value="InterPro"/>
</dbReference>
<dbReference type="InterPro" id="IPR000298">
    <property type="entry name" value="Cyt_c_oxidase-like_su3"/>
</dbReference>
<evidence type="ECO:0000256" key="3">
    <source>
        <dbReference type="ARBA" id="ARBA00022692"/>
    </source>
</evidence>
<feature type="transmembrane region" description="Helical" evidence="7">
    <location>
        <begin position="144"/>
        <end position="167"/>
    </location>
</feature>
<evidence type="ECO:0000313" key="10">
    <source>
        <dbReference type="Proteomes" id="UP000002186"/>
    </source>
</evidence>
<dbReference type="GO" id="GO:0005886">
    <property type="term" value="C:plasma membrane"/>
    <property type="evidence" value="ECO:0007669"/>
    <property type="project" value="UniProtKB-SubCell"/>
</dbReference>
<dbReference type="Gene3D" id="1.20.120.80">
    <property type="entry name" value="Cytochrome c oxidase, subunit III, four-helix bundle"/>
    <property type="match status" value="1"/>
</dbReference>
<dbReference type="SUPFAM" id="SSF81452">
    <property type="entry name" value="Cytochrome c oxidase subunit III-like"/>
    <property type="match status" value="1"/>
</dbReference>
<dbReference type="InterPro" id="IPR013833">
    <property type="entry name" value="Cyt_c_oxidase_su3_a-hlx"/>
</dbReference>
<sequence>MTLAVPLSPTAPVPTLAPRPPQAAAGRIPGSKAMWVGIFCEITEFALLFAVFFIARAHHPEAFQAGPERLSLLAGTGYTLMLLTSGWCVARALHAMRRGDRRATVRWMLAGFVFGLGYPAIKIFELQRNFALGLDGSAGVFIVSYYYLTFTHLVHVFWGLLGMMWVIARTGLGAYTPEEHSGLEAFACYWHVTDMIWLMIFPLFYLLG</sequence>